<feature type="region of interest" description="Disordered" evidence="1">
    <location>
        <begin position="46"/>
        <end position="70"/>
    </location>
</feature>
<organism evidence="2 3">
    <name type="scientific">candidate division MSBL1 archaeon SCGC-AAA259E19</name>
    <dbReference type="NCBI Taxonomy" id="1698264"/>
    <lineage>
        <taxon>Archaea</taxon>
        <taxon>Methanobacteriati</taxon>
        <taxon>Methanobacteriota</taxon>
        <taxon>candidate division MSBL1</taxon>
    </lineage>
</organism>
<protein>
    <submittedName>
        <fullName evidence="2">Uncharacterized protein</fullName>
    </submittedName>
</protein>
<reference evidence="2 3" key="1">
    <citation type="journal article" date="2016" name="Sci. Rep.">
        <title>Metabolic traits of an uncultured archaeal lineage -MSBL1- from brine pools of the Red Sea.</title>
        <authorList>
            <person name="Mwirichia R."/>
            <person name="Alam I."/>
            <person name="Rashid M."/>
            <person name="Vinu M."/>
            <person name="Ba-Alawi W."/>
            <person name="Anthony Kamau A."/>
            <person name="Kamanda Ngugi D."/>
            <person name="Goker M."/>
            <person name="Klenk H.P."/>
            <person name="Bajic V."/>
            <person name="Stingl U."/>
        </authorList>
    </citation>
    <scope>NUCLEOTIDE SEQUENCE [LARGE SCALE GENOMIC DNA]</scope>
    <source>
        <strain evidence="2">SCGC-AAA259E19</strain>
    </source>
</reference>
<feature type="compositionally biased region" description="Basic and acidic residues" evidence="1">
    <location>
        <begin position="55"/>
        <end position="70"/>
    </location>
</feature>
<evidence type="ECO:0000313" key="2">
    <source>
        <dbReference type="EMBL" id="KXA93351.1"/>
    </source>
</evidence>
<gene>
    <name evidence="2" type="ORF">AKJ65_06390</name>
</gene>
<dbReference type="EMBL" id="LHXO01000112">
    <property type="protein sequence ID" value="KXA93351.1"/>
    <property type="molecule type" value="Genomic_DNA"/>
</dbReference>
<accession>A0A133UGP2</accession>
<comment type="caution">
    <text evidence="2">The sequence shown here is derived from an EMBL/GenBank/DDBJ whole genome shotgun (WGS) entry which is preliminary data.</text>
</comment>
<dbReference type="Proteomes" id="UP000070284">
    <property type="component" value="Unassembled WGS sequence"/>
</dbReference>
<evidence type="ECO:0000256" key="1">
    <source>
        <dbReference type="SAM" id="MobiDB-lite"/>
    </source>
</evidence>
<dbReference type="AlphaFoldDB" id="A0A133UGP2"/>
<keyword evidence="3" id="KW-1185">Reference proteome</keyword>
<evidence type="ECO:0000313" key="3">
    <source>
        <dbReference type="Proteomes" id="UP000070284"/>
    </source>
</evidence>
<name>A0A133UGP2_9EURY</name>
<sequence length="205" mass="24107">MKEKLERKLRSAADLIERASVLARADHPADVAELLEKAIERAEDVQLAQRRRARESRDYEPPKKGGPDVRGCLEEVESDIDDWTNQARRALRFHVGMIEISSKPLTLANILKALVDYQGFRRELIREAPLDSGVHRYFNREFKNVNPALVRSIAWKVAGSIENWFYKKGVLERVERPDLEENREGLKRRYQQFRDLEEHIEEFRR</sequence>
<proteinExistence type="predicted"/>